<protein>
    <submittedName>
        <fullName evidence="20">SEC24 homolog B, COPII coat complex component</fullName>
    </submittedName>
</protein>
<dbReference type="FunCoup" id="A0A3P8VW52">
    <property type="interactions" value="1674"/>
</dbReference>
<comment type="subcellular location">
    <subcellularLocation>
        <location evidence="3">Cytoplasm</location>
        <location evidence="3">Cytosol</location>
    </subcellularLocation>
    <subcellularLocation>
        <location evidence="1">Cytoplasmic vesicle</location>
        <location evidence="1">COPII-coated vesicle membrane</location>
        <topology evidence="1">Peripheral membrane protein</topology>
        <orientation evidence="1">Cytoplasmic side</orientation>
    </subcellularLocation>
    <subcellularLocation>
        <location evidence="2">Endoplasmic reticulum membrane</location>
        <topology evidence="2">Peripheral membrane protein</topology>
        <orientation evidence="2">Cytoplasmic side</orientation>
    </subcellularLocation>
</comment>
<evidence type="ECO:0000256" key="7">
    <source>
        <dbReference type="ARBA" id="ARBA00022723"/>
    </source>
</evidence>
<feature type="compositionally biased region" description="Polar residues" evidence="14">
    <location>
        <begin position="141"/>
        <end position="152"/>
    </location>
</feature>
<dbReference type="GO" id="GO:0070971">
    <property type="term" value="C:endoplasmic reticulum exit site"/>
    <property type="evidence" value="ECO:0007669"/>
    <property type="project" value="TreeGrafter"/>
</dbReference>
<dbReference type="GO" id="GO:0030127">
    <property type="term" value="C:COPII vesicle coat"/>
    <property type="evidence" value="ECO:0007669"/>
    <property type="project" value="InterPro"/>
</dbReference>
<dbReference type="GeneID" id="103391062"/>
<evidence type="ECO:0000256" key="10">
    <source>
        <dbReference type="ARBA" id="ARBA00022892"/>
    </source>
</evidence>
<feature type="compositionally biased region" description="Low complexity" evidence="14">
    <location>
        <begin position="77"/>
        <end position="117"/>
    </location>
</feature>
<feature type="domain" description="Sec23/Sec24 beta-sandwich" evidence="19">
    <location>
        <begin position="848"/>
        <end position="932"/>
    </location>
</feature>
<keyword evidence="10" id="KW-0931">ER-Golgi transport</keyword>
<reference evidence="20" key="2">
    <citation type="submission" date="2025-08" db="UniProtKB">
        <authorList>
            <consortium name="Ensembl"/>
        </authorList>
    </citation>
    <scope>IDENTIFICATION</scope>
</reference>
<dbReference type="InterPro" id="IPR007123">
    <property type="entry name" value="Gelsolin-like_dom"/>
</dbReference>
<feature type="domain" description="Zinc finger Sec23/Sec24-type" evidence="16">
    <location>
        <begin position="531"/>
        <end position="568"/>
    </location>
</feature>
<dbReference type="CDD" id="cd01479">
    <property type="entry name" value="Sec24-like"/>
    <property type="match status" value="1"/>
</dbReference>
<keyword evidence="6" id="KW-0963">Cytoplasm</keyword>
<evidence type="ECO:0000313" key="20">
    <source>
        <dbReference type="Ensembl" id="ENSCSEP00000019458.1"/>
    </source>
</evidence>
<evidence type="ECO:0000256" key="4">
    <source>
        <dbReference type="ARBA" id="ARBA00008334"/>
    </source>
</evidence>
<evidence type="ECO:0000259" key="16">
    <source>
        <dbReference type="Pfam" id="PF04810"/>
    </source>
</evidence>
<evidence type="ECO:0000259" key="15">
    <source>
        <dbReference type="Pfam" id="PF00626"/>
    </source>
</evidence>
<evidence type="ECO:0000256" key="8">
    <source>
        <dbReference type="ARBA" id="ARBA00022824"/>
    </source>
</evidence>
<sequence>MSAPGPTNVGSSVSYKQSSAANGGGAPRCQNGPAQTMYPPPTGHYGAPPQQQNYHINPVQSTPVHGKVPITNNTLSPNYYHNNQQQQQHLPQQHVANSSYTAPCSASSSQSYASLPSSAPPPSNTQYTQHSFQQRHPPYTTPASYYGQQSYQVPPPPLHHPTVVPAPSSGSETPLHPIVSYPSSQGISQYGTLSSLQGTSTPTIISNQMGAPLHQYNTSQPAPTTPVHPGYGGGLPSQMAPLMNGQGNPVQAPLQKHYDQSHQTLQSYNSYGGVGHHSGSGDADRTPLRTPSTSVHSSPGHHQGMQYGYVGNNGANSASTIASDPSAAPSTSSSDEDEDEDEDEEAGGDSTSSSTGSASPVPNSYDSLEGGSYPDAMLPSNNLTNEAQAYCNYGYPSMQQAPVSCPDSASPNAMYGQSSYQQFSQPFPNLSQLSAALGGLSGVPELEMEALRPVNLLQERLLLPRRPLEAPEPNISADLKKVNCSPETFRCTLTSLPQTQALLNKARLPLGLLLHPFRDLQQLPVITSNTIVRCRFCRTYINPFVTFLDQRRWKCNLCYRVNDVPDEFMYNPVTRSYGEPHKRPEVQNSTVEFIASSDYMLRPPQPAVYLFVLDVSHNAVETGYLKYFCESLLENLDKLPGDMHTRVGFLTFDSTIHFYNLQHGLSQPQMLVVSDLDDVFIPSHDSLMVKLKESRELVKDLLTSLPAMVSQTRETHSALGPALQAAFKLMSPTGGRISVFQTQLPSLGAGLLQSREDPNQRSSSKGVQHLGPATDFYKKLALDCSGQQIGVDLFLLSSQYADLASLACISKYSAGSVFYFPSFHHIHNPTQLEKFQRDLERYLTRKIGFEAVMRIRCTKGLSIHTFHGNFFVRSTDLLSLANVNPDSAFAVQMSIEDSLADSSLACFQAALLYTSSKGKRRIRVHTLCLPVVNQLSDIYAGADVQAITCLLANMAIDRSISSSLSDARDALVNAVVDFANSYKSNVSNLQQSGLVLPASMRLFPLYILALLKQKSLRTGTSTRLDERVFAMCDFKTQPLQQLMRMVHPDLYRLDDMSDQGALHLNNTVVPQPHLLHLAAERLSRDGAFLMDCGTTFYLFIGKCCSEMFIQDVLGYPNFTSIPANMSYIPELETLLSERVRAFVDWLQDNRAFSSSIHVVKDDASSKTTFFQHLLEDQSESASSYQEFLKHIQRQMS</sequence>
<feature type="compositionally biased region" description="Acidic residues" evidence="14">
    <location>
        <begin position="334"/>
        <end position="347"/>
    </location>
</feature>
<dbReference type="GO" id="GO:0006886">
    <property type="term" value="P:intracellular protein transport"/>
    <property type="evidence" value="ECO:0007669"/>
    <property type="project" value="InterPro"/>
</dbReference>
<dbReference type="InterPro" id="IPR036175">
    <property type="entry name" value="Sec23/24_helical_dom_sf"/>
</dbReference>
<dbReference type="Pfam" id="PF08033">
    <property type="entry name" value="Sec23_BS"/>
    <property type="match status" value="1"/>
</dbReference>
<proteinExistence type="inferred from homology"/>
<evidence type="ECO:0000256" key="14">
    <source>
        <dbReference type="SAM" id="MobiDB-lite"/>
    </source>
</evidence>
<feature type="compositionally biased region" description="Low complexity" evidence="14">
    <location>
        <begin position="348"/>
        <end position="360"/>
    </location>
</feature>
<evidence type="ECO:0000313" key="21">
    <source>
        <dbReference type="Proteomes" id="UP000265120"/>
    </source>
</evidence>
<dbReference type="Pfam" id="PF00626">
    <property type="entry name" value="Gelsolin"/>
    <property type="match status" value="1"/>
</dbReference>
<dbReference type="OMA" id="TWECDAR"/>
<dbReference type="SUPFAM" id="SSF81995">
    <property type="entry name" value="beta-sandwich domain of Sec23/24"/>
    <property type="match status" value="1"/>
</dbReference>
<dbReference type="OrthoDB" id="49016at2759"/>
<evidence type="ECO:0000256" key="5">
    <source>
        <dbReference type="ARBA" id="ARBA00022448"/>
    </source>
</evidence>
<dbReference type="Gene3D" id="1.20.120.730">
    <property type="entry name" value="Sec23/Sec24 helical domain"/>
    <property type="match status" value="1"/>
</dbReference>
<evidence type="ECO:0000256" key="6">
    <source>
        <dbReference type="ARBA" id="ARBA00022490"/>
    </source>
</evidence>
<feature type="compositionally biased region" description="Polar residues" evidence="14">
    <location>
        <begin position="8"/>
        <end position="21"/>
    </location>
</feature>
<dbReference type="InterPro" id="IPR050550">
    <property type="entry name" value="SEC23_SEC24_subfamily"/>
</dbReference>
<dbReference type="Pfam" id="PF04815">
    <property type="entry name" value="Sec23_helical"/>
    <property type="match status" value="1"/>
</dbReference>
<dbReference type="GO" id="GO:0008270">
    <property type="term" value="F:zinc ion binding"/>
    <property type="evidence" value="ECO:0007669"/>
    <property type="project" value="InterPro"/>
</dbReference>
<dbReference type="SUPFAM" id="SSF82919">
    <property type="entry name" value="Zn-finger domain of Sec23/24"/>
    <property type="match status" value="1"/>
</dbReference>
<feature type="region of interest" description="Disordered" evidence="14">
    <location>
        <begin position="1"/>
        <end position="179"/>
    </location>
</feature>
<dbReference type="GO" id="GO:0005829">
    <property type="term" value="C:cytosol"/>
    <property type="evidence" value="ECO:0007669"/>
    <property type="project" value="UniProtKB-SubCell"/>
</dbReference>
<dbReference type="InterPro" id="IPR006895">
    <property type="entry name" value="Znf_Sec23_Sec24"/>
</dbReference>
<feature type="region of interest" description="Disordered" evidence="14">
    <location>
        <begin position="241"/>
        <end position="380"/>
    </location>
</feature>
<dbReference type="InterPro" id="IPR041742">
    <property type="entry name" value="Sec24-like_trunk_dom"/>
</dbReference>
<dbReference type="Gene3D" id="3.40.50.410">
    <property type="entry name" value="von Willebrand factor, type A domain"/>
    <property type="match status" value="1"/>
</dbReference>
<dbReference type="FunFam" id="3.40.50.410:FF:000019">
    <property type="entry name" value="SEC24 homolog B, COPII coat complex component"/>
    <property type="match status" value="1"/>
</dbReference>
<dbReference type="PANTHER" id="PTHR13803">
    <property type="entry name" value="SEC24-RELATED PROTEIN"/>
    <property type="match status" value="1"/>
</dbReference>
<feature type="compositionally biased region" description="Polar residues" evidence="14">
    <location>
        <begin position="124"/>
        <end position="134"/>
    </location>
</feature>
<keyword evidence="7" id="KW-0479">Metal-binding</keyword>
<dbReference type="Gene3D" id="2.30.30.380">
    <property type="entry name" value="Zn-finger domain of Sec23/24"/>
    <property type="match status" value="1"/>
</dbReference>
<dbReference type="Pfam" id="PF04810">
    <property type="entry name" value="zf-Sec23_Sec24"/>
    <property type="match status" value="1"/>
</dbReference>
<dbReference type="GO" id="GO:0000149">
    <property type="term" value="F:SNARE binding"/>
    <property type="evidence" value="ECO:0007669"/>
    <property type="project" value="TreeGrafter"/>
</dbReference>
<dbReference type="GO" id="GO:0005789">
    <property type="term" value="C:endoplasmic reticulum membrane"/>
    <property type="evidence" value="ECO:0007669"/>
    <property type="project" value="UniProtKB-SubCell"/>
</dbReference>
<dbReference type="KEGG" id="csem:103391062"/>
<comment type="similarity">
    <text evidence="4">Belongs to the SEC23/SEC24 family. SEC24 subfamily.</text>
</comment>
<evidence type="ECO:0000259" key="18">
    <source>
        <dbReference type="Pfam" id="PF04815"/>
    </source>
</evidence>
<dbReference type="Proteomes" id="UP000265120">
    <property type="component" value="Chromosome 15"/>
</dbReference>
<keyword evidence="5" id="KW-0813">Transport</keyword>
<dbReference type="InterPro" id="IPR036465">
    <property type="entry name" value="vWFA_dom_sf"/>
</dbReference>
<evidence type="ECO:0000256" key="11">
    <source>
        <dbReference type="ARBA" id="ARBA00022927"/>
    </source>
</evidence>
<feature type="compositionally biased region" description="Low complexity" evidence="14">
    <location>
        <begin position="317"/>
        <end position="333"/>
    </location>
</feature>
<keyword evidence="13" id="KW-0968">Cytoplasmic vesicle</keyword>
<keyword evidence="8" id="KW-0256">Endoplasmic reticulum</keyword>
<reference evidence="20" key="3">
    <citation type="submission" date="2025-09" db="UniProtKB">
        <authorList>
            <consortium name="Ensembl"/>
        </authorList>
    </citation>
    <scope>IDENTIFICATION</scope>
</reference>
<dbReference type="SUPFAM" id="SSF82754">
    <property type="entry name" value="C-terminal, gelsolin-like domain of Sec23/24"/>
    <property type="match status" value="1"/>
</dbReference>
<dbReference type="InParanoid" id="A0A3P8VW52"/>
<evidence type="ECO:0000256" key="9">
    <source>
        <dbReference type="ARBA" id="ARBA00022833"/>
    </source>
</evidence>
<dbReference type="GO" id="GO:0090110">
    <property type="term" value="P:COPII-coated vesicle cargo loading"/>
    <property type="evidence" value="ECO:0007669"/>
    <property type="project" value="TreeGrafter"/>
</dbReference>
<evidence type="ECO:0000256" key="1">
    <source>
        <dbReference type="ARBA" id="ARBA00004299"/>
    </source>
</evidence>
<name>A0A3P8VW52_CYNSE</name>
<keyword evidence="12" id="KW-0472">Membrane</keyword>
<organism evidence="20 21">
    <name type="scientific">Cynoglossus semilaevis</name>
    <name type="common">Tongue sole</name>
    <dbReference type="NCBI Taxonomy" id="244447"/>
    <lineage>
        <taxon>Eukaryota</taxon>
        <taxon>Metazoa</taxon>
        <taxon>Chordata</taxon>
        <taxon>Craniata</taxon>
        <taxon>Vertebrata</taxon>
        <taxon>Euteleostomi</taxon>
        <taxon>Actinopterygii</taxon>
        <taxon>Neopterygii</taxon>
        <taxon>Teleostei</taxon>
        <taxon>Neoteleostei</taxon>
        <taxon>Acanthomorphata</taxon>
        <taxon>Carangaria</taxon>
        <taxon>Pleuronectiformes</taxon>
        <taxon>Pleuronectoidei</taxon>
        <taxon>Cynoglossidae</taxon>
        <taxon>Cynoglossinae</taxon>
        <taxon>Cynoglossus</taxon>
    </lineage>
</organism>
<dbReference type="Gene3D" id="2.60.40.1670">
    <property type="entry name" value="beta-sandwich domain of Sec23/24"/>
    <property type="match status" value="1"/>
</dbReference>
<dbReference type="SUPFAM" id="SSF81811">
    <property type="entry name" value="Helical domain of Sec23/24"/>
    <property type="match status" value="1"/>
</dbReference>
<dbReference type="AlphaFoldDB" id="A0A3P8VW52"/>
<dbReference type="InterPro" id="IPR006900">
    <property type="entry name" value="Sec23/24_helical_dom"/>
</dbReference>
<evidence type="ECO:0000259" key="19">
    <source>
        <dbReference type="Pfam" id="PF08033"/>
    </source>
</evidence>
<dbReference type="InterPro" id="IPR006896">
    <property type="entry name" value="Sec23/24_trunk_dom"/>
</dbReference>
<keyword evidence="9" id="KW-0862">Zinc</keyword>
<dbReference type="CTD" id="10427"/>
<feature type="domain" description="Sec23/Sec24 helical" evidence="18">
    <location>
        <begin position="943"/>
        <end position="1044"/>
    </location>
</feature>
<dbReference type="RefSeq" id="XP_008325406.1">
    <property type="nucleotide sequence ID" value="XM_008327184.3"/>
</dbReference>
<reference evidence="20 21" key="1">
    <citation type="journal article" date="2014" name="Nat. Genet.">
        <title>Whole-genome sequence of a flatfish provides insights into ZW sex chromosome evolution and adaptation to a benthic lifestyle.</title>
        <authorList>
            <person name="Chen S."/>
            <person name="Zhang G."/>
            <person name="Shao C."/>
            <person name="Huang Q."/>
            <person name="Liu G."/>
            <person name="Zhang P."/>
            <person name="Song W."/>
            <person name="An N."/>
            <person name="Chalopin D."/>
            <person name="Volff J.N."/>
            <person name="Hong Y."/>
            <person name="Li Q."/>
            <person name="Sha Z."/>
            <person name="Zhou H."/>
            <person name="Xie M."/>
            <person name="Yu Q."/>
            <person name="Liu Y."/>
            <person name="Xiang H."/>
            <person name="Wang N."/>
            <person name="Wu K."/>
            <person name="Yang C."/>
            <person name="Zhou Q."/>
            <person name="Liao X."/>
            <person name="Yang L."/>
            <person name="Hu Q."/>
            <person name="Zhang J."/>
            <person name="Meng L."/>
            <person name="Jin L."/>
            <person name="Tian Y."/>
            <person name="Lian J."/>
            <person name="Yang J."/>
            <person name="Miao G."/>
            <person name="Liu S."/>
            <person name="Liang Z."/>
            <person name="Yan F."/>
            <person name="Li Y."/>
            <person name="Sun B."/>
            <person name="Zhang H."/>
            <person name="Zhang J."/>
            <person name="Zhu Y."/>
            <person name="Du M."/>
            <person name="Zhao Y."/>
            <person name="Schartl M."/>
            <person name="Tang Q."/>
            <person name="Wang J."/>
        </authorList>
    </citation>
    <scope>NUCLEOTIDE SEQUENCE</scope>
</reference>
<feature type="domain" description="Gelsolin-like" evidence="15">
    <location>
        <begin position="1074"/>
        <end position="1142"/>
    </location>
</feature>
<accession>A0A3P8VW52</accession>
<dbReference type="SUPFAM" id="SSF53300">
    <property type="entry name" value="vWA-like"/>
    <property type="match status" value="1"/>
</dbReference>
<dbReference type="InterPro" id="IPR036174">
    <property type="entry name" value="Znf_Sec23_Sec24_sf"/>
</dbReference>
<feature type="compositionally biased region" description="Polar residues" evidence="14">
    <location>
        <begin position="49"/>
        <end position="63"/>
    </location>
</feature>
<dbReference type="FunFam" id="2.30.30.380:FF:000004">
    <property type="entry name" value="SEC24 homolog B, COPII coat complex component"/>
    <property type="match status" value="1"/>
</dbReference>
<dbReference type="InterPro" id="IPR029006">
    <property type="entry name" value="ADF-H/Gelsolin-like_dom_sf"/>
</dbReference>
<evidence type="ECO:0000259" key="17">
    <source>
        <dbReference type="Pfam" id="PF04811"/>
    </source>
</evidence>
<dbReference type="Pfam" id="PF04811">
    <property type="entry name" value="Sec23_trunk"/>
    <property type="match status" value="1"/>
</dbReference>
<keyword evidence="11" id="KW-0653">Protein transport</keyword>
<dbReference type="PANTHER" id="PTHR13803:SF42">
    <property type="entry name" value="PROTEIN TRANSPORT PROTEIN SEC24B"/>
    <property type="match status" value="1"/>
</dbReference>
<dbReference type="Ensembl" id="ENSCSET00000019697.1">
    <property type="protein sequence ID" value="ENSCSEP00000019458.1"/>
    <property type="gene ID" value="ENSCSEG00000012444.1"/>
</dbReference>
<keyword evidence="21" id="KW-1185">Reference proteome</keyword>
<dbReference type="InterPro" id="IPR012990">
    <property type="entry name" value="Beta-sandwich_Sec23_24"/>
</dbReference>
<dbReference type="STRING" id="244447.ENSCSEP00000019458"/>
<dbReference type="GeneTree" id="ENSGT00950000182924"/>
<dbReference type="Gene3D" id="3.40.20.10">
    <property type="entry name" value="Severin"/>
    <property type="match status" value="1"/>
</dbReference>
<evidence type="ECO:0000256" key="13">
    <source>
        <dbReference type="ARBA" id="ARBA00023329"/>
    </source>
</evidence>
<dbReference type="InterPro" id="IPR036180">
    <property type="entry name" value="Gelsolin-like_dom_sf"/>
</dbReference>
<evidence type="ECO:0000256" key="3">
    <source>
        <dbReference type="ARBA" id="ARBA00004514"/>
    </source>
</evidence>
<evidence type="ECO:0000256" key="2">
    <source>
        <dbReference type="ARBA" id="ARBA00004397"/>
    </source>
</evidence>
<feature type="domain" description="Sec23/Sec24 trunk" evidence="17">
    <location>
        <begin position="604"/>
        <end position="843"/>
    </location>
</feature>
<evidence type="ECO:0000256" key="12">
    <source>
        <dbReference type="ARBA" id="ARBA00023136"/>
    </source>
</evidence>